<dbReference type="Proteomes" id="UP000268652">
    <property type="component" value="Unassembled WGS sequence"/>
</dbReference>
<evidence type="ECO:0000313" key="13">
    <source>
        <dbReference type="Proteomes" id="UP000275024"/>
    </source>
</evidence>
<feature type="region of interest" description="Disordered" evidence="8">
    <location>
        <begin position="450"/>
        <end position="473"/>
    </location>
</feature>
<dbReference type="Pfam" id="PF01594">
    <property type="entry name" value="AI-2E_transport"/>
    <property type="match status" value="1"/>
</dbReference>
<organism evidence="10 13">
    <name type="scientific">Streptomyces radicis</name>
    <dbReference type="NCBI Taxonomy" id="1750517"/>
    <lineage>
        <taxon>Bacteria</taxon>
        <taxon>Bacillati</taxon>
        <taxon>Actinomycetota</taxon>
        <taxon>Actinomycetes</taxon>
        <taxon>Kitasatosporales</taxon>
        <taxon>Streptomycetaceae</taxon>
        <taxon>Streptomyces</taxon>
    </lineage>
</organism>
<comment type="similarity">
    <text evidence="2">Belongs to the autoinducer-2 exporter (AI-2E) (TC 2.A.86) family.</text>
</comment>
<dbReference type="EMBL" id="RBDY01000020">
    <property type="protein sequence ID" value="RKN18364.1"/>
    <property type="molecule type" value="Genomic_DNA"/>
</dbReference>
<dbReference type="Proteomes" id="UP000275024">
    <property type="component" value="Unassembled WGS sequence"/>
</dbReference>
<evidence type="ECO:0000256" key="2">
    <source>
        <dbReference type="ARBA" id="ARBA00009773"/>
    </source>
</evidence>
<evidence type="ECO:0000256" key="5">
    <source>
        <dbReference type="ARBA" id="ARBA00022692"/>
    </source>
</evidence>
<dbReference type="PANTHER" id="PTHR21716">
    <property type="entry name" value="TRANSMEMBRANE PROTEIN"/>
    <property type="match status" value="1"/>
</dbReference>
<evidence type="ECO:0000313" key="10">
    <source>
        <dbReference type="EMBL" id="RKN07641.1"/>
    </source>
</evidence>
<comment type="subcellular location">
    <subcellularLocation>
        <location evidence="1">Cell membrane</location>
        <topology evidence="1">Multi-pass membrane protein</topology>
    </subcellularLocation>
</comment>
<evidence type="ECO:0000256" key="8">
    <source>
        <dbReference type="SAM" id="MobiDB-lite"/>
    </source>
</evidence>
<keyword evidence="5 9" id="KW-0812">Transmembrane</keyword>
<sequence>MSRLDRVKTGVTRAASRVSGFRAAAEREQERREHEAGERGEAEAEAAGVVDETPPRPTLAKAEPGGEPPPEPEPAAEGGRAEPPGGEPPAPPVPLRPRPAEAIPWGVRVAAEAGWRMLVLAGVIWVLMQVVGAVSLLVISFAAGLLITALLQPFAGWLKRVGFGRGTSTAVTAFIGFAVMGLMGWFVVWQVIENSEDLSTQVQEGVERLRNWVLELPFEITEENLDEWVDNINGWIADNTDTLTSAGLEGVNYVVEFATGAGLTLFIVLFLLYDGRGVWHWFLRLVPRAAREGVAGAGPRAWITLTGYVRGTVIVALIDAVGIGIGLFVIDVPMAVPLAVIVFVSAFVPLVGAIASGALAVLVALVTNGVVDAALVLGVVLLVQQIEGHILQPFILGRMVRVHALAVVLGVAAGSMLAGIPGAVVSVPLIAVTSTVVSYLKAYQEEVDRRAGVSGGGGGATIAEVSPAVEPPR</sequence>
<dbReference type="InterPro" id="IPR002549">
    <property type="entry name" value="AI-2E-like"/>
</dbReference>
<feature type="transmembrane region" description="Helical" evidence="9">
    <location>
        <begin position="253"/>
        <end position="273"/>
    </location>
</feature>
<feature type="compositionally biased region" description="Low complexity" evidence="8">
    <location>
        <begin position="75"/>
        <end position="84"/>
    </location>
</feature>
<proteinExistence type="inferred from homology"/>
<evidence type="ECO:0000256" key="9">
    <source>
        <dbReference type="SAM" id="Phobius"/>
    </source>
</evidence>
<feature type="compositionally biased region" description="Basic and acidic residues" evidence="8">
    <location>
        <begin position="24"/>
        <end position="42"/>
    </location>
</feature>
<evidence type="ECO:0000256" key="6">
    <source>
        <dbReference type="ARBA" id="ARBA00022989"/>
    </source>
</evidence>
<dbReference type="AlphaFoldDB" id="A0A3A9W309"/>
<name>A0A3A9W309_9ACTN</name>
<keyword evidence="7 9" id="KW-0472">Membrane</keyword>
<dbReference type="GO" id="GO:0055085">
    <property type="term" value="P:transmembrane transport"/>
    <property type="evidence" value="ECO:0007669"/>
    <property type="project" value="TreeGrafter"/>
</dbReference>
<dbReference type="PANTHER" id="PTHR21716:SF53">
    <property type="entry name" value="PERMEASE PERM-RELATED"/>
    <property type="match status" value="1"/>
</dbReference>
<dbReference type="RefSeq" id="WP_120699026.1">
    <property type="nucleotide sequence ID" value="NZ_RBDX01000014.1"/>
</dbReference>
<keyword evidence="12" id="KW-1185">Reference proteome</keyword>
<dbReference type="EMBL" id="RBDX01000014">
    <property type="protein sequence ID" value="RKN07641.1"/>
    <property type="molecule type" value="Genomic_DNA"/>
</dbReference>
<dbReference type="OrthoDB" id="9784366at2"/>
<feature type="transmembrane region" description="Helical" evidence="9">
    <location>
        <begin position="308"/>
        <end position="329"/>
    </location>
</feature>
<feature type="transmembrane region" description="Helical" evidence="9">
    <location>
        <begin position="336"/>
        <end position="355"/>
    </location>
</feature>
<comment type="caution">
    <text evidence="10">The sequence shown here is derived from an EMBL/GenBank/DDBJ whole genome shotgun (WGS) entry which is preliminary data.</text>
</comment>
<evidence type="ECO:0000256" key="7">
    <source>
        <dbReference type="ARBA" id="ARBA00023136"/>
    </source>
</evidence>
<keyword evidence="6 9" id="KW-1133">Transmembrane helix</keyword>
<feature type="region of interest" description="Disordered" evidence="8">
    <location>
        <begin position="1"/>
        <end position="97"/>
    </location>
</feature>
<gene>
    <name evidence="11" type="ORF">D7318_22710</name>
    <name evidence="10" type="ORF">D7319_18475</name>
</gene>
<reference evidence="12 13" key="1">
    <citation type="submission" date="2018-09" db="EMBL/GenBank/DDBJ databases">
        <title>Streptomyces sp. nov. DS1-2, an endophytic actinomycete isolated from roots of Dendrobium scabrilingue.</title>
        <authorList>
            <person name="Kuncharoen N."/>
            <person name="Kudo T."/>
            <person name="Ohkuma M."/>
            <person name="Yuki M."/>
            <person name="Tanasupawat S."/>
        </authorList>
    </citation>
    <scope>NUCLEOTIDE SEQUENCE [LARGE SCALE GENOMIC DNA]</scope>
    <source>
        <strain evidence="10 13">AZ1-7</strain>
        <strain evidence="11 12">DS1-2</strain>
    </source>
</reference>
<evidence type="ECO:0000256" key="3">
    <source>
        <dbReference type="ARBA" id="ARBA00022448"/>
    </source>
</evidence>
<feature type="transmembrane region" description="Helical" evidence="9">
    <location>
        <begin position="361"/>
        <end position="383"/>
    </location>
</feature>
<keyword evidence="3" id="KW-0813">Transport</keyword>
<protein>
    <submittedName>
        <fullName evidence="10">AI-2E family transporter</fullName>
    </submittedName>
</protein>
<evidence type="ECO:0000313" key="12">
    <source>
        <dbReference type="Proteomes" id="UP000268652"/>
    </source>
</evidence>
<feature type="transmembrane region" description="Helical" evidence="9">
    <location>
        <begin position="171"/>
        <end position="192"/>
    </location>
</feature>
<dbReference type="GO" id="GO:0005886">
    <property type="term" value="C:plasma membrane"/>
    <property type="evidence" value="ECO:0007669"/>
    <property type="project" value="UniProtKB-SubCell"/>
</dbReference>
<feature type="compositionally biased region" description="Pro residues" evidence="8">
    <location>
        <begin position="85"/>
        <end position="97"/>
    </location>
</feature>
<evidence type="ECO:0000313" key="11">
    <source>
        <dbReference type="EMBL" id="RKN18364.1"/>
    </source>
</evidence>
<feature type="transmembrane region" description="Helical" evidence="9">
    <location>
        <begin position="118"/>
        <end position="151"/>
    </location>
</feature>
<evidence type="ECO:0000256" key="4">
    <source>
        <dbReference type="ARBA" id="ARBA00022475"/>
    </source>
</evidence>
<keyword evidence="4" id="KW-1003">Cell membrane</keyword>
<evidence type="ECO:0000256" key="1">
    <source>
        <dbReference type="ARBA" id="ARBA00004651"/>
    </source>
</evidence>
<accession>A0A3A9W309</accession>